<dbReference type="SMART" id="SM00218">
    <property type="entry name" value="ZU5"/>
    <property type="match status" value="1"/>
</dbReference>
<dbReference type="SMART" id="SM00228">
    <property type="entry name" value="PDZ"/>
    <property type="match status" value="3"/>
</dbReference>
<dbReference type="EnsemblMetazoa" id="XM_031000167">
    <property type="protein sequence ID" value="XP_030856027"/>
    <property type="gene ID" value="LOC577362"/>
</dbReference>
<dbReference type="InterPro" id="IPR008145">
    <property type="entry name" value="GK/Ca_channel_bsu"/>
</dbReference>
<dbReference type="SUPFAM" id="SSF50044">
    <property type="entry name" value="SH3-domain"/>
    <property type="match status" value="1"/>
</dbReference>
<dbReference type="CDD" id="cd06729">
    <property type="entry name" value="PDZ3_ZO1-like_domain"/>
    <property type="match status" value="1"/>
</dbReference>
<dbReference type="RefSeq" id="XP_782687.3">
    <property type="nucleotide sequence ID" value="XM_777594.5"/>
</dbReference>
<dbReference type="Gene3D" id="2.60.220.30">
    <property type="match status" value="1"/>
</dbReference>
<evidence type="ECO:0000259" key="2">
    <source>
        <dbReference type="PROSITE" id="PS50052"/>
    </source>
</evidence>
<keyword evidence="6" id="KW-1185">Reference proteome</keyword>
<dbReference type="Gene3D" id="2.30.42.10">
    <property type="match status" value="3"/>
</dbReference>
<feature type="compositionally biased region" description="Acidic residues" evidence="1">
    <location>
        <begin position="1010"/>
        <end position="1021"/>
    </location>
</feature>
<feature type="domain" description="PDZ" evidence="3">
    <location>
        <begin position="39"/>
        <end position="126"/>
    </location>
</feature>
<dbReference type="PROSITE" id="PS51145">
    <property type="entry name" value="ZU5"/>
    <property type="match status" value="1"/>
</dbReference>
<feature type="domain" description="Guanylate kinase-like" evidence="2">
    <location>
        <begin position="576"/>
        <end position="674"/>
    </location>
</feature>
<dbReference type="PANTHER" id="PTHR13865:SF28">
    <property type="entry name" value="POLYCHAETOID, ISOFORM O"/>
    <property type="match status" value="1"/>
</dbReference>
<evidence type="ECO:0000313" key="5">
    <source>
        <dbReference type="EnsemblMetazoa" id="XP_030856027"/>
    </source>
</evidence>
<dbReference type="SMART" id="SM00072">
    <property type="entry name" value="GuKc"/>
    <property type="match status" value="1"/>
</dbReference>
<evidence type="ECO:0000259" key="3">
    <source>
        <dbReference type="PROSITE" id="PS50106"/>
    </source>
</evidence>
<feature type="domain" description="ZU5" evidence="4">
    <location>
        <begin position="1404"/>
        <end position="1540"/>
    </location>
</feature>
<dbReference type="InterPro" id="IPR001478">
    <property type="entry name" value="PDZ"/>
</dbReference>
<feature type="compositionally biased region" description="Pro residues" evidence="1">
    <location>
        <begin position="944"/>
        <end position="957"/>
    </location>
</feature>
<feature type="compositionally biased region" description="Polar residues" evidence="1">
    <location>
        <begin position="14"/>
        <end position="23"/>
    </location>
</feature>
<dbReference type="CDD" id="cd06728">
    <property type="entry name" value="PDZ2_ZO1-like_ds"/>
    <property type="match status" value="1"/>
</dbReference>
<dbReference type="Gene3D" id="3.40.50.300">
    <property type="entry name" value="P-loop containing nucleotide triphosphate hydrolases"/>
    <property type="match status" value="1"/>
</dbReference>
<feature type="compositionally biased region" description="Polar residues" evidence="1">
    <location>
        <begin position="738"/>
        <end position="756"/>
    </location>
</feature>
<dbReference type="FunFam" id="2.60.220.30:FF:000004">
    <property type="entry name" value="tight junction protein ZO-1 isoform X1"/>
    <property type="match status" value="1"/>
</dbReference>
<dbReference type="SUPFAM" id="SSF52540">
    <property type="entry name" value="P-loop containing nucleoside triphosphate hydrolases"/>
    <property type="match status" value="1"/>
</dbReference>
<dbReference type="Pfam" id="PF00595">
    <property type="entry name" value="PDZ"/>
    <property type="match status" value="3"/>
</dbReference>
<feature type="compositionally biased region" description="Polar residues" evidence="1">
    <location>
        <begin position="1212"/>
        <end position="1224"/>
    </location>
</feature>
<feature type="compositionally biased region" description="Basic residues" evidence="1">
    <location>
        <begin position="809"/>
        <end position="818"/>
    </location>
</feature>
<dbReference type="GO" id="GO:0050839">
    <property type="term" value="F:cell adhesion molecule binding"/>
    <property type="evidence" value="ECO:0000318"/>
    <property type="project" value="GO_Central"/>
</dbReference>
<dbReference type="Proteomes" id="UP000007110">
    <property type="component" value="Unassembled WGS sequence"/>
</dbReference>
<feature type="compositionally biased region" description="Pro residues" evidence="1">
    <location>
        <begin position="262"/>
        <end position="271"/>
    </location>
</feature>
<dbReference type="Gene3D" id="2.30.30.40">
    <property type="entry name" value="SH3 Domains"/>
    <property type="match status" value="1"/>
</dbReference>
<sequence>MMEVGYGGRLNGHSYDSGSSTLNRGGGGGNGDVRWEKDTVSIRRAQGLGFGIAVSGGQDNPHFSSGETSIVVSDVAPNGPAEGMLKKNDRILSVNGASMENAYHSDAIGALRHSGEVVTITYKRKMTGPPPRAADTQLDGIDNKQYIRLSKNRNESYGMRLGYKLFVDSLNEYGVAASLGLRKGDEILTINNTPVAQVSLSDAHAIIERSRDGMELDITRPIALDRVSLASSIEQYTAPTLQPGLQAGPPRPPPPAEEDEYIPPPPRPPSPGQDDFRDGIPVDPEGDSHVVSFNKGGSVGIKLIGGNEVGIYVAGIKPGSPAESSGVAIADRITCVNEEIYLQGLTKEEVALLLLTLPDFIKLEVRHSRSAFRNVMESGRGDKFYIKAHFAYENPVGEELKFPRGTVFRTVDTFPEGAMGYWYAIRLDRNNIATERGLIPNNSRATQSNMAQQSVETVKLLNTSGTRKEFFKRRGNRASMRKIKSSAVRIEIEDEYDEVVFAGTPGKFPAYERVTLGTVGFARPVVIFGPLADIARDHLKDALPDKFENPLTEHTFDSHPGEQLKINPQGMVKIGSIKDCIDKGKHCLLDVTPFAVEQLNLMQYYPIVIFLNADSRSQVKDIRGQYMSPEQNKGSKKLYKTSLTLKKAFAHLFTAMIPLTTDSQWLQNVKDAIRIQERKEIWMSETKYEEPEADESHLPLVGPIILPIDYDTDAESIFPDSHANSTLDSDIERLSPTMTANTSATPGAASESSFNFSEKEVKATLPRTDPPPKRYSSDEEEFPSSFDRRRKSRSRSKKKESIWSSLRRSMSRSRSRSRDRREEAREIEREEAEEERREQERAERERMEEEMNKRNTLEREPEQRPSKKDQHRRRDEAKEIAEETLNSRGKSQGQEDLRAPSDTINLGTLVDEFKSFGIDGDVSVNGHMEPEPISASLDVEVESAPPPSAFRPQPQPRTKPIQPVVSLVQHSAPIETDLDAIQPPYTGYEDSDLLPAAPKTPVLETTFGPEDSDSDDDEDEGPPPPARMEHNPAETRPAEPASRPRRVAATPKQQTPETRRSEPSRPKRTPNTPMSKPEARPEIELSYSAEVSRPKRTSSVSRPAEPTVDISAPSWEIPDFQEPTRSLPPARPPPPPPEEEELPPPPKPELPPPKPVEPVYSQVQKSKPSPHVSPLGWDHSEVKQSKPSPRASPQGWDLPAQVEPPPPLAQPAFQTSTPATSSSRWETKTETEVHTITVGSGFVNAEVKKVDLGGDKSEDEVSADAYRNQLAKMANLIKRSDSPRGWSSATKAPSQIRPVRAPKPPTTGQTGNAYLDSKKARENFFNTSEPNAPPKAPGSPYDRESYQAHKERTKKRSQSPGRQYQERSGIYPPHNNYDKKKPAFKPIPVDEVALKSDEGQEVVDTVRGTFDSNGGVLNSPSTGVSIHIPKGAIPEGCSQELYFKVCRDTSMLPPLDKNKGETLLSPLVMCGPHGLKFMKPVELKLPHSASNTQEGWEFNLKSSDAGQGEPAQWKNQNIPGLKSAESKPITKTVSVMVDHF</sequence>
<feature type="region of interest" description="Disordered" evidence="1">
    <location>
        <begin position="1276"/>
        <end position="1381"/>
    </location>
</feature>
<feature type="region of interest" description="Disordered" evidence="1">
    <location>
        <begin position="975"/>
        <end position="1231"/>
    </location>
</feature>
<dbReference type="EnsemblMetazoa" id="XM_777594">
    <property type="protein sequence ID" value="XP_782687"/>
    <property type="gene ID" value="LOC577362"/>
</dbReference>
<feature type="compositionally biased region" description="Basic residues" evidence="1">
    <location>
        <begin position="788"/>
        <end position="798"/>
    </location>
</feature>
<feature type="region of interest" description="Disordered" evidence="1">
    <location>
        <begin position="238"/>
        <end position="287"/>
    </location>
</feature>
<dbReference type="CDD" id="cd06727">
    <property type="entry name" value="PDZ1_ZO1-like"/>
    <property type="match status" value="1"/>
</dbReference>
<feature type="region of interest" description="Disordered" evidence="1">
    <location>
        <begin position="1500"/>
        <end position="1524"/>
    </location>
</feature>
<dbReference type="GeneID" id="577362"/>
<dbReference type="InterPro" id="IPR000906">
    <property type="entry name" value="ZU5_dom"/>
</dbReference>
<dbReference type="GO" id="GO:0150105">
    <property type="term" value="P:protein localization to cell-cell junction"/>
    <property type="evidence" value="ECO:0000318"/>
    <property type="project" value="GO_Central"/>
</dbReference>
<dbReference type="OMA" id="SPIRTEH"/>
<feature type="region of interest" description="Disordered" evidence="1">
    <location>
        <begin position="924"/>
        <end position="960"/>
    </location>
</feature>
<feature type="region of interest" description="Disordered" evidence="1">
    <location>
        <begin position="738"/>
        <end position="903"/>
    </location>
</feature>
<dbReference type="PROSITE" id="PS50106">
    <property type="entry name" value="PDZ"/>
    <property type="match status" value="3"/>
</dbReference>
<proteinExistence type="predicted"/>
<dbReference type="RefSeq" id="XP_030856027.1">
    <property type="nucleotide sequence ID" value="XM_031000167.1"/>
</dbReference>
<dbReference type="GO" id="GO:0005886">
    <property type="term" value="C:plasma membrane"/>
    <property type="evidence" value="ECO:0000318"/>
    <property type="project" value="GO_Central"/>
</dbReference>
<dbReference type="InterPro" id="IPR036034">
    <property type="entry name" value="PDZ_sf"/>
</dbReference>
<feature type="compositionally biased region" description="Basic and acidic residues" evidence="1">
    <location>
        <begin position="1027"/>
        <end position="1037"/>
    </location>
</feature>
<dbReference type="InterPro" id="IPR008144">
    <property type="entry name" value="Guanylate_kin-like_dom"/>
</dbReference>
<reference evidence="6" key="1">
    <citation type="submission" date="2015-02" db="EMBL/GenBank/DDBJ databases">
        <title>Genome sequencing for Strongylocentrotus purpuratus.</title>
        <authorList>
            <person name="Murali S."/>
            <person name="Liu Y."/>
            <person name="Vee V."/>
            <person name="English A."/>
            <person name="Wang M."/>
            <person name="Skinner E."/>
            <person name="Han Y."/>
            <person name="Muzny D.M."/>
            <person name="Worley K.C."/>
            <person name="Gibbs R.A."/>
        </authorList>
    </citation>
    <scope>NUCLEOTIDE SEQUENCE</scope>
</reference>
<dbReference type="Pfam" id="PF00791">
    <property type="entry name" value="ZU5"/>
    <property type="match status" value="1"/>
</dbReference>
<feature type="compositionally biased region" description="Basic and acidic residues" evidence="1">
    <location>
        <begin position="819"/>
        <end position="881"/>
    </location>
</feature>
<dbReference type="InParanoid" id="A0A7M7PV84"/>
<dbReference type="InterPro" id="IPR027417">
    <property type="entry name" value="P-loop_NTPase"/>
</dbReference>
<dbReference type="RefSeq" id="XP_030856028.1">
    <property type="nucleotide sequence ID" value="XM_031000168.1"/>
</dbReference>
<evidence type="ECO:0000256" key="1">
    <source>
        <dbReference type="SAM" id="MobiDB-lite"/>
    </source>
</evidence>
<name>A0A7M7PV84_STRPU</name>
<dbReference type="EnsemblMetazoa" id="XM_031000168">
    <property type="protein sequence ID" value="XP_030856028"/>
    <property type="gene ID" value="LOC577362"/>
</dbReference>
<dbReference type="GO" id="GO:0005923">
    <property type="term" value="C:bicellular tight junction"/>
    <property type="evidence" value="ECO:0000318"/>
    <property type="project" value="GO_Central"/>
</dbReference>
<evidence type="ECO:0000313" key="6">
    <source>
        <dbReference type="Proteomes" id="UP000007110"/>
    </source>
</evidence>
<feature type="compositionally biased region" description="Basic and acidic residues" evidence="1">
    <location>
        <begin position="1341"/>
        <end position="1350"/>
    </location>
</feature>
<evidence type="ECO:0000259" key="4">
    <source>
        <dbReference type="PROSITE" id="PS51145"/>
    </source>
</evidence>
<dbReference type="OrthoDB" id="418634at2759"/>
<organism evidence="5 6">
    <name type="scientific">Strongylocentrotus purpuratus</name>
    <name type="common">Purple sea urchin</name>
    <dbReference type="NCBI Taxonomy" id="7668"/>
    <lineage>
        <taxon>Eukaryota</taxon>
        <taxon>Metazoa</taxon>
        <taxon>Echinodermata</taxon>
        <taxon>Eleutherozoa</taxon>
        <taxon>Echinozoa</taxon>
        <taxon>Echinoidea</taxon>
        <taxon>Euechinoidea</taxon>
        <taxon>Echinacea</taxon>
        <taxon>Camarodonta</taxon>
        <taxon>Echinidea</taxon>
        <taxon>Strongylocentrotidae</taxon>
        <taxon>Strongylocentrotus</taxon>
    </lineage>
</organism>
<accession>A0A7M7PV84</accession>
<feature type="compositionally biased region" description="Pro residues" evidence="1">
    <location>
        <begin position="1143"/>
        <end position="1156"/>
    </location>
</feature>
<feature type="domain" description="PDZ" evidence="3">
    <location>
        <begin position="146"/>
        <end position="222"/>
    </location>
</feature>
<dbReference type="CDD" id="cd11859">
    <property type="entry name" value="SH3_ZO"/>
    <property type="match status" value="1"/>
</dbReference>
<evidence type="ECO:0008006" key="7">
    <source>
        <dbReference type="Google" id="ProtNLM"/>
    </source>
</evidence>
<dbReference type="PROSITE" id="PS50052">
    <property type="entry name" value="GUANYLATE_KINASE_2"/>
    <property type="match status" value="1"/>
</dbReference>
<protein>
    <recommendedName>
        <fullName evidence="7">Tight junction protein ZO-1</fullName>
    </recommendedName>
</protein>
<dbReference type="SUPFAM" id="SSF50156">
    <property type="entry name" value="PDZ domain-like"/>
    <property type="match status" value="3"/>
</dbReference>
<feature type="domain" description="PDZ" evidence="3">
    <location>
        <begin position="294"/>
        <end position="369"/>
    </location>
</feature>
<dbReference type="PANTHER" id="PTHR13865">
    <property type="entry name" value="TIGHT JUNCTION PROTEIN"/>
    <property type="match status" value="1"/>
</dbReference>
<dbReference type="InterPro" id="IPR036028">
    <property type="entry name" value="SH3-like_dom_sf"/>
</dbReference>
<reference evidence="5" key="2">
    <citation type="submission" date="2021-01" db="UniProtKB">
        <authorList>
            <consortium name="EnsemblMetazoa"/>
        </authorList>
    </citation>
    <scope>IDENTIFICATION</scope>
</reference>
<dbReference type="Pfam" id="PF00625">
    <property type="entry name" value="Guanylate_kin"/>
    <property type="match status" value="1"/>
</dbReference>
<dbReference type="GO" id="GO:0098609">
    <property type="term" value="P:cell-cell adhesion"/>
    <property type="evidence" value="ECO:0000318"/>
    <property type="project" value="GO_Central"/>
</dbReference>
<dbReference type="GO" id="GO:0045216">
    <property type="term" value="P:cell-cell junction organization"/>
    <property type="evidence" value="ECO:0000318"/>
    <property type="project" value="GO_Central"/>
</dbReference>
<feature type="region of interest" description="Disordered" evidence="1">
    <location>
        <begin position="13"/>
        <end position="34"/>
    </location>
</feature>